<feature type="region of interest" description="Disordered" evidence="1">
    <location>
        <begin position="156"/>
        <end position="206"/>
    </location>
</feature>
<feature type="compositionally biased region" description="Basic and acidic residues" evidence="1">
    <location>
        <begin position="184"/>
        <end position="206"/>
    </location>
</feature>
<evidence type="ECO:0000256" key="2">
    <source>
        <dbReference type="SAM" id="Phobius"/>
    </source>
</evidence>
<keyword evidence="4" id="KW-1185">Reference proteome</keyword>
<dbReference type="AlphaFoldDB" id="A0A516Q0U7"/>
<name>A0A516Q0U7_9ACTN</name>
<evidence type="ECO:0000313" key="3">
    <source>
        <dbReference type="EMBL" id="QDP97056.1"/>
    </source>
</evidence>
<keyword evidence="2" id="KW-0812">Transmembrane</keyword>
<feature type="transmembrane region" description="Helical" evidence="2">
    <location>
        <begin position="112"/>
        <end position="135"/>
    </location>
</feature>
<protein>
    <recommendedName>
        <fullName evidence="5">ATP synthase protein I</fullName>
    </recommendedName>
</protein>
<organism evidence="3 4">
    <name type="scientific">Microlunatus elymi</name>
    <dbReference type="NCBI Taxonomy" id="2596828"/>
    <lineage>
        <taxon>Bacteria</taxon>
        <taxon>Bacillati</taxon>
        <taxon>Actinomycetota</taxon>
        <taxon>Actinomycetes</taxon>
        <taxon>Propionibacteriales</taxon>
        <taxon>Propionibacteriaceae</taxon>
        <taxon>Microlunatus</taxon>
    </lineage>
</organism>
<evidence type="ECO:0008006" key="5">
    <source>
        <dbReference type="Google" id="ProtNLM"/>
    </source>
</evidence>
<feature type="transmembrane region" description="Helical" evidence="2">
    <location>
        <begin position="52"/>
        <end position="72"/>
    </location>
</feature>
<dbReference type="OrthoDB" id="3730904at2"/>
<evidence type="ECO:0000313" key="4">
    <source>
        <dbReference type="Proteomes" id="UP000319263"/>
    </source>
</evidence>
<sequence>MTTDSPSSRSRTGPSIHVVRARKLLFGGLAGGLGAAIICLIIFTVIDGTRGLGSAALGAGMVLFFYTVGQLVMVKFADAGARTLMAVSMASYTGRVVVLGLILMIFEKNRDAWNAIDANTIFISTIAVIVGWLVVEVMVFRKLRIGIYDTEYTGPAEEGNSDSDVSDVDPGPSAQELSVSGDWDPDHKAADRPQSKASPRREEGDG</sequence>
<dbReference type="Proteomes" id="UP000319263">
    <property type="component" value="Chromosome"/>
</dbReference>
<keyword evidence="2" id="KW-0472">Membrane</keyword>
<proteinExistence type="predicted"/>
<feature type="transmembrane region" description="Helical" evidence="2">
    <location>
        <begin position="84"/>
        <end position="106"/>
    </location>
</feature>
<dbReference type="KEGG" id="mik:FOE78_14990"/>
<accession>A0A516Q0U7</accession>
<dbReference type="EMBL" id="CP041692">
    <property type="protein sequence ID" value="QDP97056.1"/>
    <property type="molecule type" value="Genomic_DNA"/>
</dbReference>
<feature type="transmembrane region" description="Helical" evidence="2">
    <location>
        <begin position="24"/>
        <end position="46"/>
    </location>
</feature>
<dbReference type="RefSeq" id="WP_143987017.1">
    <property type="nucleotide sequence ID" value="NZ_CP041692.1"/>
</dbReference>
<keyword evidence="2" id="KW-1133">Transmembrane helix</keyword>
<reference evidence="3 4" key="1">
    <citation type="submission" date="2019-07" db="EMBL/GenBank/DDBJ databases">
        <title>Microlunatus dokdonensis sp. nov. isolated from the rhizospheric soil of the wild plant Elymus tsukushiensis.</title>
        <authorList>
            <person name="Ghim S.-Y."/>
            <person name="Hwang Y.-J."/>
            <person name="Son J.-S."/>
            <person name="Shin J.-H."/>
        </authorList>
    </citation>
    <scope>NUCLEOTIDE SEQUENCE [LARGE SCALE GENOMIC DNA]</scope>
    <source>
        <strain evidence="3 4">KUDC0627</strain>
    </source>
</reference>
<evidence type="ECO:0000256" key="1">
    <source>
        <dbReference type="SAM" id="MobiDB-lite"/>
    </source>
</evidence>
<gene>
    <name evidence="3" type="ORF">FOE78_14990</name>
</gene>